<sequence>MASMAKTKNKRSSRACDRCYKKACRCYPGIEGTLCTRCTEDEVACTYSRQVKRRGPRARRVRNFVEPAPSITVETAASEPAVSLSYSPPRTASTGGVDSVCSLSSLSSMGSMGSMGGMGGMGSIAGTPVAQQPNFAPSTTPTAYDESIISPALIERLTSNFYNASYPTRPYFHWPTFRAQIQAQAYRSDSGLYVVAMAVCAVSAARMAHGLTMPSDTPLDPSQAAALSARCYAAATKALPTDLAAVTDDDHGGQHNHHRHSNSTASPSLVPVMKASALLASVCLQNSDLKRTLAHLGYYVSLSVLNGFYSEANWPAGLTEIQRQERRRLFWGVYQQEQYVSNDFGLVSRQREAQATVRYPAEVFCDEDITATSVHIRPDRVSFLAGWNVCTNLYRLLENMHSAVRARQGGDSSRSTDAGSHSGSSENDLHAFLARFAPPAHFAPDSLQFITKAYAALPPELKLVRAGASVLSNRNRDAGGDESTTSISTSAEAIHADRCSIIACNVLVTTQILKMLLVGTGEASVHQRCAIAGELLDELSGVPLAYFHATSMSSLRHLAHVGHMLASVIQRPLPAWTYLQVHSTLRVLADFLEKIESTRGTAPPTPHLSVKLRGQMARIDQCMRKQQPQQPQQLQQAALKRDLTVGQTLLQHWLEPQEKDREGRSRPNALNSPPQSVSSSARPLDQTLDFSSQRLEMDQQQQQQQQQQQLQYHLLPTSTQPPQHADAVFRDTAFDFLLPSDHHNPDASTAAFPLDPLENWPLTMCEPDNNSSSNSAFGLDMLQTAAAAATGAGRLTPASATLGQLSWRSTVT</sequence>
<dbReference type="Proteomes" id="UP001642405">
    <property type="component" value="Unassembled WGS sequence"/>
</dbReference>
<reference evidence="5 6" key="1">
    <citation type="submission" date="2024-01" db="EMBL/GenBank/DDBJ databases">
        <authorList>
            <person name="Allen C."/>
            <person name="Tagirdzhanova G."/>
        </authorList>
    </citation>
    <scope>NUCLEOTIDE SEQUENCE [LARGE SCALE GENOMIC DNA]</scope>
</reference>
<dbReference type="CDD" id="cd00067">
    <property type="entry name" value="GAL4"/>
    <property type="match status" value="1"/>
</dbReference>
<gene>
    <name evidence="5" type="ORF">SCUCBS95973_002345</name>
</gene>
<feature type="region of interest" description="Disordered" evidence="3">
    <location>
        <begin position="245"/>
        <end position="266"/>
    </location>
</feature>
<evidence type="ECO:0000256" key="3">
    <source>
        <dbReference type="SAM" id="MobiDB-lite"/>
    </source>
</evidence>
<dbReference type="CDD" id="cd12148">
    <property type="entry name" value="fungal_TF_MHR"/>
    <property type="match status" value="1"/>
</dbReference>
<dbReference type="InterPro" id="IPR001138">
    <property type="entry name" value="Zn2Cys6_DnaBD"/>
</dbReference>
<evidence type="ECO:0000259" key="4">
    <source>
        <dbReference type="Pfam" id="PF04082"/>
    </source>
</evidence>
<feature type="region of interest" description="Disordered" evidence="3">
    <location>
        <begin position="654"/>
        <end position="684"/>
    </location>
</feature>
<evidence type="ECO:0000256" key="1">
    <source>
        <dbReference type="ARBA" id="ARBA00022723"/>
    </source>
</evidence>
<dbReference type="InterPro" id="IPR050987">
    <property type="entry name" value="AtrR-like"/>
</dbReference>
<dbReference type="PANTHER" id="PTHR46910:SF18">
    <property type="entry name" value="ZN(II)2CYS6 TRANSCRIPTION FACTOR (EUROFUNG)"/>
    <property type="match status" value="1"/>
</dbReference>
<proteinExistence type="predicted"/>
<dbReference type="PANTHER" id="PTHR46910">
    <property type="entry name" value="TRANSCRIPTION FACTOR PDR1"/>
    <property type="match status" value="1"/>
</dbReference>
<protein>
    <recommendedName>
        <fullName evidence="4">Xylanolytic transcriptional activator regulatory domain-containing protein</fullName>
    </recommendedName>
</protein>
<dbReference type="InterPro" id="IPR036864">
    <property type="entry name" value="Zn2-C6_fun-type_DNA-bd_sf"/>
</dbReference>
<dbReference type="SUPFAM" id="SSF57701">
    <property type="entry name" value="Zn2/Cys6 DNA-binding domain"/>
    <property type="match status" value="1"/>
</dbReference>
<evidence type="ECO:0000256" key="2">
    <source>
        <dbReference type="ARBA" id="ARBA00023242"/>
    </source>
</evidence>
<comment type="caution">
    <text evidence="5">The sequence shown here is derived from an EMBL/GenBank/DDBJ whole genome shotgun (WGS) entry which is preliminary data.</text>
</comment>
<feature type="compositionally biased region" description="Polar residues" evidence="3">
    <location>
        <begin position="668"/>
        <end position="681"/>
    </location>
</feature>
<evidence type="ECO:0000313" key="6">
    <source>
        <dbReference type="Proteomes" id="UP001642405"/>
    </source>
</evidence>
<feature type="domain" description="Xylanolytic transcriptional activator regulatory" evidence="4">
    <location>
        <begin position="161"/>
        <end position="402"/>
    </location>
</feature>
<dbReference type="EMBL" id="CAWUHB010000009">
    <property type="protein sequence ID" value="CAK7215053.1"/>
    <property type="molecule type" value="Genomic_DNA"/>
</dbReference>
<name>A0ABP0B629_9PEZI</name>
<dbReference type="InterPro" id="IPR007219">
    <property type="entry name" value="XnlR_reg_dom"/>
</dbReference>
<organism evidence="5 6">
    <name type="scientific">Sporothrix curviconia</name>
    <dbReference type="NCBI Taxonomy" id="1260050"/>
    <lineage>
        <taxon>Eukaryota</taxon>
        <taxon>Fungi</taxon>
        <taxon>Dikarya</taxon>
        <taxon>Ascomycota</taxon>
        <taxon>Pezizomycotina</taxon>
        <taxon>Sordariomycetes</taxon>
        <taxon>Sordariomycetidae</taxon>
        <taxon>Ophiostomatales</taxon>
        <taxon>Ophiostomataceae</taxon>
        <taxon>Sporothrix</taxon>
    </lineage>
</organism>
<keyword evidence="6" id="KW-1185">Reference proteome</keyword>
<evidence type="ECO:0000313" key="5">
    <source>
        <dbReference type="EMBL" id="CAK7215053.1"/>
    </source>
</evidence>
<accession>A0ABP0B629</accession>
<dbReference type="Pfam" id="PF04082">
    <property type="entry name" value="Fungal_trans"/>
    <property type="match status" value="1"/>
</dbReference>
<keyword evidence="2" id="KW-0539">Nucleus</keyword>
<keyword evidence="1" id="KW-0479">Metal-binding</keyword>
<feature type="compositionally biased region" description="Basic and acidic residues" evidence="3">
    <location>
        <begin position="655"/>
        <end position="665"/>
    </location>
</feature>